<dbReference type="PROSITE" id="PS50082">
    <property type="entry name" value="WD_REPEATS_2"/>
    <property type="match status" value="1"/>
</dbReference>
<name>A0A173FD09_BISBE</name>
<dbReference type="SMART" id="SM00320">
    <property type="entry name" value="WD40"/>
    <property type="match status" value="3"/>
</dbReference>
<dbReference type="GO" id="GO:0005680">
    <property type="term" value="C:anaphase-promoting complex"/>
    <property type="evidence" value="ECO:0007669"/>
    <property type="project" value="TreeGrafter"/>
</dbReference>
<dbReference type="GO" id="GO:0031145">
    <property type="term" value="P:anaphase-promoting complex-dependent catabolic process"/>
    <property type="evidence" value="ECO:0007669"/>
    <property type="project" value="TreeGrafter"/>
</dbReference>
<reference evidence="4" key="2">
    <citation type="journal article" date="2016" name="Nature">
        <title>The industrial melanism mutation in British peppered moths is a transposable element.</title>
        <authorList>
            <person name="Van't Hof A.E."/>
            <person name="Campagne P."/>
            <person name="Rigden D.J."/>
            <person name="Yung C.J."/>
            <person name="Lingley J."/>
            <person name="Quail M.A."/>
            <person name="Hall N."/>
            <person name="Darby A.C."/>
            <person name="Saccheri I.J."/>
        </authorList>
    </citation>
    <scope>NUCLEOTIDE SEQUENCE</scope>
</reference>
<dbReference type="GO" id="GO:0010997">
    <property type="term" value="F:anaphase-promoting complex binding"/>
    <property type="evidence" value="ECO:0007669"/>
    <property type="project" value="InterPro"/>
</dbReference>
<evidence type="ECO:0000256" key="2">
    <source>
        <dbReference type="ARBA" id="ARBA00022737"/>
    </source>
</evidence>
<dbReference type="Gene3D" id="2.130.10.10">
    <property type="entry name" value="YVTN repeat-like/Quinoprotein amine dehydrogenase"/>
    <property type="match status" value="1"/>
</dbReference>
<dbReference type="InterPro" id="IPR001680">
    <property type="entry name" value="WD40_rpt"/>
</dbReference>
<reference evidence="4" key="1">
    <citation type="submission" date="2015-06" db="EMBL/GenBank/DDBJ databases">
        <authorList>
            <person name="Hoefler B.C."/>
            <person name="Straight P.D."/>
        </authorList>
    </citation>
    <scope>NUCLEOTIDE SEQUENCE</scope>
</reference>
<organism evidence="4">
    <name type="scientific">Biston betularia</name>
    <name type="common">Pepper-and-salt geometer moth</name>
    <name type="synonym">Phalaena betularia</name>
    <dbReference type="NCBI Taxonomy" id="82595"/>
    <lineage>
        <taxon>Eukaryota</taxon>
        <taxon>Metazoa</taxon>
        <taxon>Ecdysozoa</taxon>
        <taxon>Arthropoda</taxon>
        <taxon>Hexapoda</taxon>
        <taxon>Insecta</taxon>
        <taxon>Pterygota</taxon>
        <taxon>Neoptera</taxon>
        <taxon>Endopterygota</taxon>
        <taxon>Lepidoptera</taxon>
        <taxon>Glossata</taxon>
        <taxon>Ditrysia</taxon>
        <taxon>Geometroidea</taxon>
        <taxon>Geometridae</taxon>
        <taxon>Ennominae</taxon>
        <taxon>Biston</taxon>
    </lineage>
</organism>
<proteinExistence type="predicted"/>
<dbReference type="SUPFAM" id="SSF50978">
    <property type="entry name" value="WD40 repeat-like"/>
    <property type="match status" value="1"/>
</dbReference>
<feature type="repeat" description="WD" evidence="3">
    <location>
        <begin position="384"/>
        <end position="409"/>
    </location>
</feature>
<evidence type="ECO:0000256" key="1">
    <source>
        <dbReference type="ARBA" id="ARBA00022574"/>
    </source>
</evidence>
<dbReference type="AlphaFoldDB" id="A0A173FD09"/>
<keyword evidence="1 3" id="KW-0853">WD repeat</keyword>
<dbReference type="SMR" id="A0A173FD09"/>
<dbReference type="InterPro" id="IPR036322">
    <property type="entry name" value="WD40_repeat_dom_sf"/>
</dbReference>
<dbReference type="GO" id="GO:1990757">
    <property type="term" value="F:ubiquitin ligase activator activity"/>
    <property type="evidence" value="ECO:0007669"/>
    <property type="project" value="TreeGrafter"/>
</dbReference>
<evidence type="ECO:0000256" key="3">
    <source>
        <dbReference type="PROSITE-ProRule" id="PRU00221"/>
    </source>
</evidence>
<keyword evidence="2" id="KW-0677">Repeat</keyword>
<dbReference type="Pfam" id="PF00400">
    <property type="entry name" value="WD40"/>
    <property type="match status" value="2"/>
</dbReference>
<dbReference type="EMBL" id="KT182637">
    <property type="protein sequence ID" value="ANG83460.1"/>
    <property type="molecule type" value="Genomic_DNA"/>
</dbReference>
<protein>
    <submittedName>
        <fullName evidence="4">Cortex isoform A</fullName>
    </submittedName>
</protein>
<evidence type="ECO:0000313" key="4">
    <source>
        <dbReference type="EMBL" id="ANG83460.1"/>
    </source>
</evidence>
<dbReference type="PANTHER" id="PTHR19918:SF52">
    <property type="entry name" value="PROTEIN CORTEX"/>
    <property type="match status" value="1"/>
</dbReference>
<sequence length="441" mass="50902">MGVGSSLRMQLTAQKPRVDRFVVPRYSLPEIHRRMTWSDRCEKYNGEIWSSKYLQQKRYINFLDEAFGLAPLKAQQRNSDTFDDWCWPCAPRKKSYLSTADNVLDLPSYSITSFPDVLDWSHDDILVAALGKKYHKWSWRTQSPVDQGQTMFDIRCCKFDPKGKRLLLGTDMRVEVHNELSKCQFVQYCKCNIQICTITAIDWSPTGNSFVTGCSRGRICAMNEKDFPIKSLVLIEGAMLVVKISPNARYVAVAGVHKHRVWILSWPDLIRFRFMKTNEIVKDLNWHPWQTALLGVATLSSDRHASMIIWEPHATDKLRQQDVGRGRYSIDAMRFNNKTGELLLSLWSLDVNVPYPKSSELVVMSNFDTVVDHWGESHTGLNRIRTMVFSPDGTKLATATADEDLIIWNFLPNDYKKILARKKFTAFPQFLDICSYGYTIR</sequence>
<dbReference type="InterPro" id="IPR015943">
    <property type="entry name" value="WD40/YVTN_repeat-like_dom_sf"/>
</dbReference>
<dbReference type="InterPro" id="IPR033010">
    <property type="entry name" value="Cdc20/Fizzy"/>
</dbReference>
<dbReference type="PANTHER" id="PTHR19918">
    <property type="entry name" value="CELL DIVISION CYCLE 20 CDC20 FIZZY -RELATED"/>
    <property type="match status" value="1"/>
</dbReference>
<accession>A0A173FD09</accession>
<dbReference type="GO" id="GO:1905786">
    <property type="term" value="P:positive regulation of anaphase-promoting complex-dependent catabolic process"/>
    <property type="evidence" value="ECO:0007669"/>
    <property type="project" value="TreeGrafter"/>
</dbReference>